<evidence type="ECO:0000313" key="2">
    <source>
        <dbReference type="Proteomes" id="UP000651668"/>
    </source>
</evidence>
<accession>A0A916U5W5</accession>
<organism evidence="1 2">
    <name type="scientific">Pedobacter quisquiliarum</name>
    <dbReference type="NCBI Taxonomy" id="1834438"/>
    <lineage>
        <taxon>Bacteria</taxon>
        <taxon>Pseudomonadati</taxon>
        <taxon>Bacteroidota</taxon>
        <taxon>Sphingobacteriia</taxon>
        <taxon>Sphingobacteriales</taxon>
        <taxon>Sphingobacteriaceae</taxon>
        <taxon>Pedobacter</taxon>
    </lineage>
</organism>
<sequence>MLDRNGVDLLDPSNPNGYKLSATSMYYMENGGKVLSPVKLDSLPNGNMYYLNTEISWNADGGREFFLTLSPTITDKIYLRYDAVSERKCSFFKLLEFKYNDVVYTKKKITGNLEAYEIVR</sequence>
<comment type="caution">
    <text evidence="1">The sequence shown here is derived from an EMBL/GenBank/DDBJ whole genome shotgun (WGS) entry which is preliminary data.</text>
</comment>
<evidence type="ECO:0000313" key="1">
    <source>
        <dbReference type="EMBL" id="GGC61032.1"/>
    </source>
</evidence>
<dbReference type="AlphaFoldDB" id="A0A916U5W5"/>
<gene>
    <name evidence="1" type="ORF">GCM10011387_13310</name>
</gene>
<protein>
    <submittedName>
        <fullName evidence="1">Uncharacterized protein</fullName>
    </submittedName>
</protein>
<reference evidence="1" key="2">
    <citation type="submission" date="2020-09" db="EMBL/GenBank/DDBJ databases">
        <authorList>
            <person name="Sun Q."/>
            <person name="Zhou Y."/>
        </authorList>
    </citation>
    <scope>NUCLEOTIDE SEQUENCE</scope>
    <source>
        <strain evidence="1">CGMCC 1.15343</strain>
    </source>
</reference>
<dbReference type="EMBL" id="BMIL01000004">
    <property type="protein sequence ID" value="GGC61032.1"/>
    <property type="molecule type" value="Genomic_DNA"/>
</dbReference>
<keyword evidence="2" id="KW-1185">Reference proteome</keyword>
<reference evidence="1" key="1">
    <citation type="journal article" date="2014" name="Int. J. Syst. Evol. Microbiol.">
        <title>Complete genome sequence of Corynebacterium casei LMG S-19264T (=DSM 44701T), isolated from a smear-ripened cheese.</title>
        <authorList>
            <consortium name="US DOE Joint Genome Institute (JGI-PGF)"/>
            <person name="Walter F."/>
            <person name="Albersmeier A."/>
            <person name="Kalinowski J."/>
            <person name="Ruckert C."/>
        </authorList>
    </citation>
    <scope>NUCLEOTIDE SEQUENCE</scope>
    <source>
        <strain evidence="1">CGMCC 1.15343</strain>
    </source>
</reference>
<proteinExistence type="predicted"/>
<name>A0A916U5W5_9SPHI</name>
<dbReference type="Proteomes" id="UP000651668">
    <property type="component" value="Unassembled WGS sequence"/>
</dbReference>